<keyword evidence="2" id="KW-1133">Transmembrane helix</keyword>
<protein>
    <recommendedName>
        <fullName evidence="3">OmpA-like domain-containing protein</fullName>
    </recommendedName>
</protein>
<dbReference type="Proteomes" id="UP000515733">
    <property type="component" value="Plasmid pI"/>
</dbReference>
<dbReference type="InterPro" id="IPR006665">
    <property type="entry name" value="OmpA-like"/>
</dbReference>
<geneLocation type="plasmid" evidence="4 5">
    <name>pI</name>
</geneLocation>
<dbReference type="KEGG" id="doe:DENOEST_P0105"/>
<dbReference type="InterPro" id="IPR036737">
    <property type="entry name" value="OmpA-like_sf"/>
</dbReference>
<dbReference type="InterPro" id="IPR050330">
    <property type="entry name" value="Bact_OuterMem_StrucFunc"/>
</dbReference>
<dbReference type="PROSITE" id="PS51123">
    <property type="entry name" value="OMPA_2"/>
    <property type="match status" value="1"/>
</dbReference>
<name>A0A6S6Y2R6_9PROT</name>
<sequence>MKTSPALSATEAAVLRALLGGPVSGAQRLAEAAAGCRLSADLARVHRHVLAIRALVVRRYVRSRPDHGRARLEITRAGRRALRPASPRLALWFLTPVMALAASACTTTPPAAPSRMPLMGYPTMTGLAQVRDAKTGEAYFVPCNPCASPTVKTLAGADDARPAAAMPRRQALEGVVDRRAVLESLAAPPAPASEPTPAPAGVLSPPASTAAVAAATGFTASAATVIPQSLVVAAPVPDKLAVLFASASAELDAEALRALAPLLRAAAQGGHVTIRGGADASGSTAANRTLAAKRAAAVRAAFLAAGVPAARLKVSVCATCYVAPNATPDGRRANRRADVELAMPSQAETGDAATHKG</sequence>
<dbReference type="GO" id="GO:0016020">
    <property type="term" value="C:membrane"/>
    <property type="evidence" value="ECO:0007669"/>
    <property type="project" value="UniProtKB-UniRule"/>
</dbReference>
<dbReference type="PANTHER" id="PTHR30329:SF21">
    <property type="entry name" value="LIPOPROTEIN YIAD-RELATED"/>
    <property type="match status" value="1"/>
</dbReference>
<evidence type="ECO:0000256" key="2">
    <source>
        <dbReference type="SAM" id="Phobius"/>
    </source>
</evidence>
<keyword evidence="5" id="KW-1185">Reference proteome</keyword>
<organism evidence="4 5">
    <name type="scientific">Denitratisoma oestradiolicum</name>
    <dbReference type="NCBI Taxonomy" id="311182"/>
    <lineage>
        <taxon>Bacteria</taxon>
        <taxon>Pseudomonadati</taxon>
        <taxon>Pseudomonadota</taxon>
        <taxon>Betaproteobacteria</taxon>
        <taxon>Nitrosomonadales</taxon>
        <taxon>Sterolibacteriaceae</taxon>
        <taxon>Denitratisoma</taxon>
    </lineage>
</organism>
<evidence type="ECO:0000256" key="1">
    <source>
        <dbReference type="PROSITE-ProRule" id="PRU00473"/>
    </source>
</evidence>
<dbReference type="SUPFAM" id="SSF103088">
    <property type="entry name" value="OmpA-like"/>
    <property type="match status" value="1"/>
</dbReference>
<reference evidence="4 5" key="1">
    <citation type="submission" date="2020-03" db="EMBL/GenBank/DDBJ databases">
        <authorList>
            <consortium name="Genoscope - CEA"/>
            <person name="William W."/>
        </authorList>
    </citation>
    <scope>NUCLEOTIDE SEQUENCE [LARGE SCALE GENOMIC DNA]</scope>
    <source>
        <strain evidence="5">DSM 16959</strain>
        <plasmid evidence="4 5">pI</plasmid>
    </source>
</reference>
<dbReference type="AlphaFoldDB" id="A0A6S6Y2R6"/>
<proteinExistence type="predicted"/>
<keyword evidence="2" id="KW-0812">Transmembrane</keyword>
<accession>A0A6S6Y2R6</accession>
<feature type="transmembrane region" description="Helical" evidence="2">
    <location>
        <begin position="89"/>
        <end position="109"/>
    </location>
</feature>
<keyword evidence="4" id="KW-0614">Plasmid</keyword>
<dbReference type="Gene3D" id="3.30.1330.60">
    <property type="entry name" value="OmpA-like domain"/>
    <property type="match status" value="1"/>
</dbReference>
<dbReference type="EMBL" id="LR778302">
    <property type="protein sequence ID" value="CAB1371263.1"/>
    <property type="molecule type" value="Genomic_DNA"/>
</dbReference>
<dbReference type="Pfam" id="PF00691">
    <property type="entry name" value="OmpA"/>
    <property type="match status" value="1"/>
</dbReference>
<evidence type="ECO:0000259" key="3">
    <source>
        <dbReference type="PROSITE" id="PS51123"/>
    </source>
</evidence>
<evidence type="ECO:0000313" key="4">
    <source>
        <dbReference type="EMBL" id="CAB1371263.1"/>
    </source>
</evidence>
<feature type="domain" description="OmpA-like" evidence="3">
    <location>
        <begin position="231"/>
        <end position="345"/>
    </location>
</feature>
<evidence type="ECO:0000313" key="5">
    <source>
        <dbReference type="Proteomes" id="UP000515733"/>
    </source>
</evidence>
<dbReference type="PANTHER" id="PTHR30329">
    <property type="entry name" value="STATOR ELEMENT OF FLAGELLAR MOTOR COMPLEX"/>
    <property type="match status" value="1"/>
</dbReference>
<keyword evidence="1 2" id="KW-0472">Membrane</keyword>
<gene>
    <name evidence="4" type="ORF">DENOEST_P0105</name>
</gene>